<protein>
    <submittedName>
        <fullName evidence="1">Unannotated protein</fullName>
    </submittedName>
</protein>
<evidence type="ECO:0000313" key="1">
    <source>
        <dbReference type="EMBL" id="CAB5112152.1"/>
    </source>
</evidence>
<organism evidence="1">
    <name type="scientific">freshwater metagenome</name>
    <dbReference type="NCBI Taxonomy" id="449393"/>
    <lineage>
        <taxon>unclassified sequences</taxon>
        <taxon>metagenomes</taxon>
        <taxon>ecological metagenomes</taxon>
    </lineage>
</organism>
<reference evidence="1" key="1">
    <citation type="submission" date="2020-05" db="EMBL/GenBank/DDBJ databases">
        <authorList>
            <person name="Chiriac C."/>
            <person name="Salcher M."/>
            <person name="Ghai R."/>
            <person name="Kavagutti S V."/>
        </authorList>
    </citation>
    <scope>NUCLEOTIDE SEQUENCE</scope>
</reference>
<dbReference type="EMBL" id="CAFBRU010000049">
    <property type="protein sequence ID" value="CAB5112152.1"/>
    <property type="molecule type" value="Genomic_DNA"/>
</dbReference>
<accession>A0A6J7VRQ6</accession>
<sequence>MVIAAPRDGTPSDLSPRIRANRITNVITAARNTEGVGLTKKINKNRMIKTSIILFLNLLTKNCKNQSKKLATKTKLAPLTAVKCESPTFRICS</sequence>
<dbReference type="AlphaFoldDB" id="A0A6J7VRQ6"/>
<name>A0A6J7VRQ6_9ZZZZ</name>
<gene>
    <name evidence="1" type="ORF">UFOPK4420_00551</name>
</gene>
<proteinExistence type="predicted"/>